<reference evidence="2" key="1">
    <citation type="submission" date="2023-03" db="EMBL/GenBank/DDBJ databases">
        <title>Massive genome expansion in bonnet fungi (Mycena s.s.) driven by repeated elements and novel gene families across ecological guilds.</title>
        <authorList>
            <consortium name="Lawrence Berkeley National Laboratory"/>
            <person name="Harder C.B."/>
            <person name="Miyauchi S."/>
            <person name="Viragh M."/>
            <person name="Kuo A."/>
            <person name="Thoen E."/>
            <person name="Andreopoulos B."/>
            <person name="Lu D."/>
            <person name="Skrede I."/>
            <person name="Drula E."/>
            <person name="Henrissat B."/>
            <person name="Morin E."/>
            <person name="Kohler A."/>
            <person name="Barry K."/>
            <person name="LaButti K."/>
            <person name="Morin E."/>
            <person name="Salamov A."/>
            <person name="Lipzen A."/>
            <person name="Mereny Z."/>
            <person name="Hegedus B."/>
            <person name="Baldrian P."/>
            <person name="Stursova M."/>
            <person name="Weitz H."/>
            <person name="Taylor A."/>
            <person name="Grigoriev I.V."/>
            <person name="Nagy L.G."/>
            <person name="Martin F."/>
            <person name="Kauserud H."/>
        </authorList>
    </citation>
    <scope>NUCLEOTIDE SEQUENCE</scope>
    <source>
        <strain evidence="2">CBHHK002</strain>
    </source>
</reference>
<feature type="compositionally biased region" description="Basic and acidic residues" evidence="1">
    <location>
        <begin position="30"/>
        <end position="45"/>
    </location>
</feature>
<dbReference type="AlphaFoldDB" id="A0AAD7ATP6"/>
<keyword evidence="3" id="KW-1185">Reference proteome</keyword>
<evidence type="ECO:0000256" key="1">
    <source>
        <dbReference type="SAM" id="MobiDB-lite"/>
    </source>
</evidence>
<organism evidence="2 3">
    <name type="scientific">Mycena albidolilacea</name>
    <dbReference type="NCBI Taxonomy" id="1033008"/>
    <lineage>
        <taxon>Eukaryota</taxon>
        <taxon>Fungi</taxon>
        <taxon>Dikarya</taxon>
        <taxon>Basidiomycota</taxon>
        <taxon>Agaricomycotina</taxon>
        <taxon>Agaricomycetes</taxon>
        <taxon>Agaricomycetidae</taxon>
        <taxon>Agaricales</taxon>
        <taxon>Marasmiineae</taxon>
        <taxon>Mycenaceae</taxon>
        <taxon>Mycena</taxon>
    </lineage>
</organism>
<feature type="region of interest" description="Disordered" evidence="1">
    <location>
        <begin position="1"/>
        <end position="50"/>
    </location>
</feature>
<dbReference type="EMBL" id="JARIHO010000001">
    <property type="protein sequence ID" value="KAJ7367888.1"/>
    <property type="molecule type" value="Genomic_DNA"/>
</dbReference>
<gene>
    <name evidence="2" type="ORF">DFH08DRAFT_946863</name>
</gene>
<protein>
    <submittedName>
        <fullName evidence="2">Uncharacterized protein</fullName>
    </submittedName>
</protein>
<name>A0AAD7ATP6_9AGAR</name>
<comment type="caution">
    <text evidence="2">The sequence shown here is derived from an EMBL/GenBank/DDBJ whole genome shotgun (WGS) entry which is preliminary data.</text>
</comment>
<evidence type="ECO:0000313" key="2">
    <source>
        <dbReference type="EMBL" id="KAJ7367888.1"/>
    </source>
</evidence>
<proteinExistence type="predicted"/>
<sequence>MASPSVRDEPPALPAMGESLYTPAPAATRNRRESPGPHLHGHDDAPVWTSAEIQPPAPAHVYRISQIHLPRFSAKVIQPTRTPLHKRLDTVQLHAKNRGVRVSSPYRMMRKSRRALSGAIPAPDAHPMRLQEGQRTHIAQHETVGVGTTSSDGGWCRTVLSRVTPPTSSTRPEYPITGEEDGRCVIVKAPTVHPCGDRLVSVAPSVLHEAGEDALGVTADAENPRATKCASGIQIRSTALLLMRLP</sequence>
<accession>A0AAD7ATP6</accession>
<feature type="compositionally biased region" description="Basic and acidic residues" evidence="1">
    <location>
        <begin position="1"/>
        <end position="10"/>
    </location>
</feature>
<evidence type="ECO:0000313" key="3">
    <source>
        <dbReference type="Proteomes" id="UP001218218"/>
    </source>
</evidence>
<dbReference type="Proteomes" id="UP001218218">
    <property type="component" value="Unassembled WGS sequence"/>
</dbReference>